<sequence length="746" mass="82283">MKRKLFQLIGSGVSGKKGRWITVGFWIVLVALLTVLFPTADSQKNERAEIFLIETDSAEANEILEREFPNNNGIPALLTWFRSEKLSDEDLQFIQQLSMELSDTPIEGATVPPFHEIPLPVLKEQISEDGTTFVLPVIFDEGLETQEISEKLESIKVMSGSVFPENPFDAQVDDGTLLVRATGPAGISVDATELFSQGDLSLLIGTVIIVLVFLLVIYRSPILALIPLISVGIAYSVISPVLGMMSKLGWIEFDSQAIAIMTVLLFGAGTDYCLFLISKFRKNLKLEVDKFIALNHAFAYSWGAISMSGLTVVAALIVLLVADYGAIHRFAIPFSLAIFIMMIASLTLVPALLAILGRASFFPFVPRTNVMLQERAQRRGKEFQPNKDKTKIGSRIGTLVTKSPWKVTITTIILLGVLAGFSTKIELTYDTLSSFPEDMPSREGFAILAEHFNSGELAPVSLIVESDDSVALEEQLRKLELVEEVSAGMVGANNTNLVKYELELTINPYSNEAIEYIPVLREKITTFLSSQGVAQADDKVWIAGQTAEQYDTSMITKSDEKAVIPIIIILISLLLLVYLRSIVATVYLVATVLLSYLSALGLGWIILHHFFGVEAIQGFIPLYAFVFIVALGEDYNIFMISSIWKRSKEVPLLQAIKEGVAETGGVITSAGLILAGTFAVLTTLPIQILVHFGTITAIGVLLDTFVVRPFLVPALTTLLGKWAFWPWKRRMLLVEENSREREYTKE</sequence>
<dbReference type="InterPro" id="IPR050545">
    <property type="entry name" value="Mycobact_MmpL"/>
</dbReference>
<evidence type="ECO:0000256" key="1">
    <source>
        <dbReference type="ARBA" id="ARBA00004651"/>
    </source>
</evidence>
<keyword evidence="6 7" id="KW-0472">Membrane</keyword>
<dbReference type="InterPro" id="IPR000731">
    <property type="entry name" value="SSD"/>
</dbReference>
<accession>A0A1H0U8R3</accession>
<dbReference type="InterPro" id="IPR004869">
    <property type="entry name" value="MMPL_dom"/>
</dbReference>
<comment type="subcellular location">
    <subcellularLocation>
        <location evidence="1">Cell membrane</location>
        <topology evidence="1">Multi-pass membrane protein</topology>
    </subcellularLocation>
</comment>
<proteinExistence type="inferred from homology"/>
<feature type="transmembrane region" description="Helical" evidence="7">
    <location>
        <begin position="20"/>
        <end position="37"/>
    </location>
</feature>
<evidence type="ECO:0000256" key="6">
    <source>
        <dbReference type="ARBA" id="ARBA00023136"/>
    </source>
</evidence>
<gene>
    <name evidence="9" type="ORF">SAMN05216565_104238</name>
</gene>
<dbReference type="AlphaFoldDB" id="A0A1H0U8R3"/>
<evidence type="ECO:0000256" key="5">
    <source>
        <dbReference type="ARBA" id="ARBA00022989"/>
    </source>
</evidence>
<feature type="transmembrane region" description="Helical" evidence="7">
    <location>
        <begin position="688"/>
        <end position="711"/>
    </location>
</feature>
<evidence type="ECO:0000313" key="9">
    <source>
        <dbReference type="EMBL" id="SDP62667.1"/>
    </source>
</evidence>
<dbReference type="RefSeq" id="WP_090853607.1">
    <property type="nucleotide sequence ID" value="NZ_FNJU01000004.1"/>
</dbReference>
<dbReference type="Gene3D" id="1.20.1640.10">
    <property type="entry name" value="Multidrug efflux transporter AcrB transmembrane domain"/>
    <property type="match status" value="2"/>
</dbReference>
<dbReference type="OrthoDB" id="2365435at2"/>
<feature type="transmembrane region" description="Helical" evidence="7">
    <location>
        <begin position="224"/>
        <end position="245"/>
    </location>
</feature>
<feature type="transmembrane region" description="Helical" evidence="7">
    <location>
        <begin position="297"/>
        <end position="322"/>
    </location>
</feature>
<dbReference type="PANTHER" id="PTHR33406">
    <property type="entry name" value="MEMBRANE PROTEIN MJ1562-RELATED"/>
    <property type="match status" value="1"/>
</dbReference>
<keyword evidence="3" id="KW-1003">Cell membrane</keyword>
<feature type="transmembrane region" description="Helical" evidence="7">
    <location>
        <begin position="586"/>
        <end position="607"/>
    </location>
</feature>
<feature type="transmembrane region" description="Helical" evidence="7">
    <location>
        <begin position="257"/>
        <end position="277"/>
    </location>
</feature>
<feature type="transmembrane region" description="Helical" evidence="7">
    <location>
        <begin position="200"/>
        <end position="218"/>
    </location>
</feature>
<keyword evidence="10" id="KW-1185">Reference proteome</keyword>
<evidence type="ECO:0000256" key="7">
    <source>
        <dbReference type="SAM" id="Phobius"/>
    </source>
</evidence>
<feature type="transmembrane region" description="Helical" evidence="7">
    <location>
        <begin position="659"/>
        <end position="682"/>
    </location>
</feature>
<comment type="similarity">
    <text evidence="2">Belongs to the resistance-nodulation-cell division (RND) (TC 2.A.6) family. MmpL subfamily.</text>
</comment>
<dbReference type="PROSITE" id="PS50156">
    <property type="entry name" value="SSD"/>
    <property type="match status" value="2"/>
</dbReference>
<protein>
    <submittedName>
        <fullName evidence="9">Putative drug exporter of the RND superfamily</fullName>
    </submittedName>
</protein>
<dbReference type="SUPFAM" id="SSF82866">
    <property type="entry name" value="Multidrug efflux transporter AcrB transmembrane domain"/>
    <property type="match status" value="2"/>
</dbReference>
<feature type="transmembrane region" description="Helical" evidence="7">
    <location>
        <begin position="334"/>
        <end position="357"/>
    </location>
</feature>
<name>A0A1H0U8R3_9BACI</name>
<dbReference type="Pfam" id="PF03176">
    <property type="entry name" value="MMPL"/>
    <property type="match status" value="2"/>
</dbReference>
<evidence type="ECO:0000256" key="2">
    <source>
        <dbReference type="ARBA" id="ARBA00010157"/>
    </source>
</evidence>
<dbReference type="PANTHER" id="PTHR33406:SF6">
    <property type="entry name" value="MEMBRANE PROTEIN YDGH-RELATED"/>
    <property type="match status" value="1"/>
</dbReference>
<keyword evidence="5 7" id="KW-1133">Transmembrane helix</keyword>
<dbReference type="EMBL" id="FNJU01000004">
    <property type="protein sequence ID" value="SDP62667.1"/>
    <property type="molecule type" value="Genomic_DNA"/>
</dbReference>
<feature type="domain" description="SSD" evidence="8">
    <location>
        <begin position="589"/>
        <end position="717"/>
    </location>
</feature>
<keyword evidence="4 7" id="KW-0812">Transmembrane</keyword>
<evidence type="ECO:0000256" key="4">
    <source>
        <dbReference type="ARBA" id="ARBA00022692"/>
    </source>
</evidence>
<evidence type="ECO:0000313" key="10">
    <source>
        <dbReference type="Proteomes" id="UP000199159"/>
    </source>
</evidence>
<organism evidence="9 10">
    <name type="scientific">Litchfieldia salsa</name>
    <dbReference type="NCBI Taxonomy" id="930152"/>
    <lineage>
        <taxon>Bacteria</taxon>
        <taxon>Bacillati</taxon>
        <taxon>Bacillota</taxon>
        <taxon>Bacilli</taxon>
        <taxon>Bacillales</taxon>
        <taxon>Bacillaceae</taxon>
        <taxon>Litchfieldia</taxon>
    </lineage>
</organism>
<dbReference type="Proteomes" id="UP000199159">
    <property type="component" value="Unassembled WGS sequence"/>
</dbReference>
<feature type="domain" description="SSD" evidence="8">
    <location>
        <begin position="251"/>
        <end position="355"/>
    </location>
</feature>
<dbReference type="GO" id="GO:0005886">
    <property type="term" value="C:plasma membrane"/>
    <property type="evidence" value="ECO:0007669"/>
    <property type="project" value="UniProtKB-SubCell"/>
</dbReference>
<evidence type="ECO:0000256" key="3">
    <source>
        <dbReference type="ARBA" id="ARBA00022475"/>
    </source>
</evidence>
<feature type="transmembrane region" description="Helical" evidence="7">
    <location>
        <begin position="562"/>
        <end position="579"/>
    </location>
</feature>
<dbReference type="STRING" id="930152.SAMN05216565_104238"/>
<evidence type="ECO:0000259" key="8">
    <source>
        <dbReference type="PROSITE" id="PS50156"/>
    </source>
</evidence>
<reference evidence="10" key="1">
    <citation type="submission" date="2016-10" db="EMBL/GenBank/DDBJ databases">
        <authorList>
            <person name="Varghese N."/>
            <person name="Submissions S."/>
        </authorList>
    </citation>
    <scope>NUCLEOTIDE SEQUENCE [LARGE SCALE GENOMIC DNA]</scope>
    <source>
        <strain evidence="10">IBRC-M10078</strain>
    </source>
</reference>
<feature type="transmembrane region" description="Helical" evidence="7">
    <location>
        <begin position="619"/>
        <end position="638"/>
    </location>
</feature>